<dbReference type="GO" id="GO:0032259">
    <property type="term" value="P:methylation"/>
    <property type="evidence" value="ECO:0007669"/>
    <property type="project" value="UniProtKB-KW"/>
</dbReference>
<evidence type="ECO:0000313" key="2">
    <source>
        <dbReference type="Proteomes" id="UP001244490"/>
    </source>
</evidence>
<dbReference type="SUPFAM" id="SSF53335">
    <property type="entry name" value="S-adenosyl-L-methionine-dependent methyltransferases"/>
    <property type="match status" value="1"/>
</dbReference>
<dbReference type="Gene3D" id="1.10.8.10">
    <property type="entry name" value="DNA helicase RuvA subunit, C-terminal domain"/>
    <property type="match status" value="1"/>
</dbReference>
<keyword evidence="1" id="KW-0489">Methyltransferase</keyword>
<feature type="non-terminal residue" evidence="1">
    <location>
        <position position="1"/>
    </location>
</feature>
<comment type="caution">
    <text evidence="1">The sequence shown here is derived from an EMBL/GenBank/DDBJ whole genome shotgun (WGS) entry which is preliminary data.</text>
</comment>
<accession>A0AAW8AQN5</accession>
<dbReference type="Proteomes" id="UP001244490">
    <property type="component" value="Unassembled WGS sequence"/>
</dbReference>
<dbReference type="PANTHER" id="PTHR18895:SF74">
    <property type="entry name" value="MTRF1L RELEASE FACTOR GLUTAMINE METHYLTRANSFERASE"/>
    <property type="match status" value="1"/>
</dbReference>
<dbReference type="PANTHER" id="PTHR18895">
    <property type="entry name" value="HEMK METHYLTRANSFERASE"/>
    <property type="match status" value="1"/>
</dbReference>
<keyword evidence="1" id="KW-0808">Transferase</keyword>
<dbReference type="AlphaFoldDB" id="A0AAW8AQN5"/>
<dbReference type="GO" id="GO:0008168">
    <property type="term" value="F:methyltransferase activity"/>
    <property type="evidence" value="ECO:0007669"/>
    <property type="project" value="UniProtKB-KW"/>
</dbReference>
<dbReference type="EMBL" id="JAUUIA010000795">
    <property type="protein sequence ID" value="MDP0971470.1"/>
    <property type="molecule type" value="Genomic_DNA"/>
</dbReference>
<sequence length="85" mass="8979">RAWLVTHGDAPVPGAEDLLRRLADGEPLAHLTGWQPFHGLMLNVTPATLIPRPDTETLVDWALELLAARPGAPLVVDLGTGSGAI</sequence>
<reference evidence="1" key="1">
    <citation type="submission" date="2023-07" db="EMBL/GenBank/DDBJ databases">
        <authorList>
            <person name="Peng Z."/>
        </authorList>
    </citation>
    <scope>NUCLEOTIDE SEQUENCE</scope>
    <source>
        <strain evidence="1">KP219</strain>
    </source>
</reference>
<dbReference type="InterPro" id="IPR029063">
    <property type="entry name" value="SAM-dependent_MTases_sf"/>
</dbReference>
<organism evidence="1 2">
    <name type="scientific">Klebsiella pneumoniae</name>
    <dbReference type="NCBI Taxonomy" id="573"/>
    <lineage>
        <taxon>Bacteria</taxon>
        <taxon>Pseudomonadati</taxon>
        <taxon>Pseudomonadota</taxon>
        <taxon>Gammaproteobacteria</taxon>
        <taxon>Enterobacterales</taxon>
        <taxon>Enterobacteriaceae</taxon>
        <taxon>Klebsiella/Raoultella group</taxon>
        <taxon>Klebsiella</taxon>
        <taxon>Klebsiella pneumoniae complex</taxon>
    </lineage>
</organism>
<gene>
    <name evidence="1" type="ORF">Q6294_31495</name>
</gene>
<name>A0AAW8AQN5_KLEPN</name>
<dbReference type="EC" id="2.1.1.-" evidence="1"/>
<dbReference type="InterPro" id="IPR050320">
    <property type="entry name" value="N5-glutamine_MTase"/>
</dbReference>
<protein>
    <submittedName>
        <fullName evidence="1">Protein-(Glutamine-N5) methyltransferase, release factor-specific</fullName>
        <ecNumber evidence="1">2.1.1.-</ecNumber>
    </submittedName>
</protein>
<evidence type="ECO:0000313" key="1">
    <source>
        <dbReference type="EMBL" id="MDP0971470.1"/>
    </source>
</evidence>
<feature type="non-terminal residue" evidence="1">
    <location>
        <position position="85"/>
    </location>
</feature>
<proteinExistence type="predicted"/>
<dbReference type="Gene3D" id="3.40.50.150">
    <property type="entry name" value="Vaccinia Virus protein VP39"/>
    <property type="match status" value="1"/>
</dbReference>